<sequence>MEAEIKTTNDNCNKIMQLALDAGTVLLSNGAEIWRVEDTISHICKAYQVDDVDAFILSNAIFITGNNDKEAVFAKVKHIPLSGVHLGIVTEVNDLSRHISAGKYTLEEASTKLEEIRKRPAKNPFYRALASGIGAGCFCYILKASVTESLLTVVIGAMVLLFSLWAEKHSFPKLVKNILGGGMIALLALAATYIPFKTGVSVDKMIIGAIMPLIPGVAFVNSIREIANTDFLSGTVRMLDTIMVFMYIAIGASTVLSLYHGLLGGGF</sequence>
<comment type="similarity">
    <text evidence="6">Belongs to the ThrE exporter (TC 2.A.79) family.</text>
</comment>
<accession>A0ABS8DCQ2</accession>
<evidence type="ECO:0000313" key="9">
    <source>
        <dbReference type="EMBL" id="MCB7386203.1"/>
    </source>
</evidence>
<feature type="transmembrane region" description="Helical" evidence="7">
    <location>
        <begin position="244"/>
        <end position="262"/>
    </location>
</feature>
<comment type="subcellular location">
    <subcellularLocation>
        <location evidence="1">Cell membrane</location>
        <topology evidence="1">Multi-pass membrane protein</topology>
    </subcellularLocation>
</comment>
<feature type="transmembrane region" description="Helical" evidence="7">
    <location>
        <begin position="149"/>
        <end position="166"/>
    </location>
</feature>
<reference evidence="9 10" key="1">
    <citation type="submission" date="2021-10" db="EMBL/GenBank/DDBJ databases">
        <title>Collection of gut derived symbiotic bacterial strains cultured from healthy donors.</title>
        <authorList>
            <person name="Lin H."/>
            <person name="Littmann E."/>
            <person name="Kohout C."/>
            <person name="Pamer E.G."/>
        </authorList>
    </citation>
    <scope>NUCLEOTIDE SEQUENCE [LARGE SCALE GENOMIC DNA]</scope>
    <source>
        <strain evidence="9 10">DFI.1.165</strain>
    </source>
</reference>
<name>A0ABS8DCQ2_9FIRM</name>
<evidence type="ECO:0000256" key="6">
    <source>
        <dbReference type="ARBA" id="ARBA00034125"/>
    </source>
</evidence>
<evidence type="ECO:0000256" key="2">
    <source>
        <dbReference type="ARBA" id="ARBA00022475"/>
    </source>
</evidence>
<organism evidence="9 10">
    <name type="scientific">Bariatricus massiliensis</name>
    <dbReference type="NCBI Taxonomy" id="1745713"/>
    <lineage>
        <taxon>Bacteria</taxon>
        <taxon>Bacillati</taxon>
        <taxon>Bacillota</taxon>
        <taxon>Clostridia</taxon>
        <taxon>Lachnospirales</taxon>
        <taxon>Lachnospiraceae</taxon>
        <taxon>Bariatricus</taxon>
    </lineage>
</organism>
<feature type="transmembrane region" description="Helical" evidence="7">
    <location>
        <begin position="178"/>
        <end position="196"/>
    </location>
</feature>
<keyword evidence="4 7" id="KW-1133">Transmembrane helix</keyword>
<keyword evidence="2" id="KW-1003">Cell membrane</keyword>
<feature type="transmembrane region" description="Helical" evidence="7">
    <location>
        <begin position="202"/>
        <end position="223"/>
    </location>
</feature>
<comment type="caution">
    <text evidence="9">The sequence shown here is derived from an EMBL/GenBank/DDBJ whole genome shotgun (WGS) entry which is preliminary data.</text>
</comment>
<evidence type="ECO:0000313" key="10">
    <source>
        <dbReference type="Proteomes" id="UP001299546"/>
    </source>
</evidence>
<dbReference type="Pfam" id="PF06738">
    <property type="entry name" value="ThrE"/>
    <property type="match status" value="1"/>
</dbReference>
<dbReference type="Proteomes" id="UP001299546">
    <property type="component" value="Unassembled WGS sequence"/>
</dbReference>
<evidence type="ECO:0000256" key="4">
    <source>
        <dbReference type="ARBA" id="ARBA00022989"/>
    </source>
</evidence>
<feature type="domain" description="Threonine/serine exporter-like N-terminal" evidence="8">
    <location>
        <begin position="18"/>
        <end position="259"/>
    </location>
</feature>
<evidence type="ECO:0000259" key="8">
    <source>
        <dbReference type="Pfam" id="PF06738"/>
    </source>
</evidence>
<keyword evidence="10" id="KW-1185">Reference proteome</keyword>
<protein>
    <submittedName>
        <fullName evidence="9">Threonine/serine exporter family protein</fullName>
    </submittedName>
</protein>
<dbReference type="RefSeq" id="WP_066732448.1">
    <property type="nucleotide sequence ID" value="NZ_JAJCIQ010000001.1"/>
</dbReference>
<feature type="transmembrane region" description="Helical" evidence="7">
    <location>
        <begin position="125"/>
        <end position="143"/>
    </location>
</feature>
<evidence type="ECO:0000256" key="1">
    <source>
        <dbReference type="ARBA" id="ARBA00004651"/>
    </source>
</evidence>
<keyword evidence="5 7" id="KW-0472">Membrane</keyword>
<evidence type="ECO:0000256" key="7">
    <source>
        <dbReference type="SAM" id="Phobius"/>
    </source>
</evidence>
<proteinExistence type="inferred from homology"/>
<dbReference type="PANTHER" id="PTHR34390:SF2">
    <property type="entry name" value="SUCCINATE TRANSPORTER SUBUNIT YJJP-RELATED"/>
    <property type="match status" value="1"/>
</dbReference>
<dbReference type="InterPro" id="IPR050539">
    <property type="entry name" value="ThrE_Dicarb/AminoAcid_Exp"/>
</dbReference>
<dbReference type="EMBL" id="JAJCIS010000001">
    <property type="protein sequence ID" value="MCB7386203.1"/>
    <property type="molecule type" value="Genomic_DNA"/>
</dbReference>
<keyword evidence="3 7" id="KW-0812">Transmembrane</keyword>
<gene>
    <name evidence="9" type="ORF">LIZ65_02780</name>
</gene>
<dbReference type="PANTHER" id="PTHR34390">
    <property type="entry name" value="UPF0442 PROTEIN YJJB-RELATED"/>
    <property type="match status" value="1"/>
</dbReference>
<dbReference type="InterPro" id="IPR010619">
    <property type="entry name" value="ThrE-like_N"/>
</dbReference>
<evidence type="ECO:0000256" key="5">
    <source>
        <dbReference type="ARBA" id="ARBA00023136"/>
    </source>
</evidence>
<evidence type="ECO:0000256" key="3">
    <source>
        <dbReference type="ARBA" id="ARBA00022692"/>
    </source>
</evidence>